<evidence type="ECO:0000313" key="3">
    <source>
        <dbReference type="Proteomes" id="UP001151529"/>
    </source>
</evidence>
<feature type="region of interest" description="Disordered" evidence="1">
    <location>
        <begin position="1"/>
        <end position="53"/>
    </location>
</feature>
<dbReference type="Proteomes" id="UP001151529">
    <property type="component" value="Chromosome 3"/>
</dbReference>
<keyword evidence="3" id="KW-1185">Reference proteome</keyword>
<comment type="caution">
    <text evidence="2">The sequence shown here is derived from an EMBL/GenBank/DDBJ whole genome shotgun (WGS) entry which is preliminary data.</text>
</comment>
<reference evidence="2" key="1">
    <citation type="submission" date="2022-11" db="EMBL/GenBank/DDBJ databases">
        <authorList>
            <person name="Hyden B.L."/>
            <person name="Feng K."/>
            <person name="Yates T."/>
            <person name="Jawdy S."/>
            <person name="Smart L.B."/>
            <person name="Muchero W."/>
        </authorList>
    </citation>
    <scope>NUCLEOTIDE SEQUENCE</scope>
    <source>
        <tissue evidence="2">Shoot tip</tissue>
    </source>
</reference>
<reference evidence="2" key="2">
    <citation type="journal article" date="2023" name="Int. J. Mol. Sci.">
        <title>De Novo Assembly and Annotation of 11 Diverse Shrub Willow (Salix) Genomes Reveals Novel Gene Organization in Sex-Linked Regions.</title>
        <authorList>
            <person name="Hyden B."/>
            <person name="Feng K."/>
            <person name="Yates T.B."/>
            <person name="Jawdy S."/>
            <person name="Cereghino C."/>
            <person name="Smart L.B."/>
            <person name="Muchero W."/>
        </authorList>
    </citation>
    <scope>NUCLEOTIDE SEQUENCE [LARGE SCALE GENOMIC DNA]</scope>
    <source>
        <tissue evidence="2">Shoot tip</tissue>
    </source>
</reference>
<dbReference type="OrthoDB" id="2143914at2759"/>
<evidence type="ECO:0000256" key="1">
    <source>
        <dbReference type="SAM" id="MobiDB-lite"/>
    </source>
</evidence>
<proteinExistence type="predicted"/>
<accession>A0A9Q0QC89</accession>
<feature type="compositionally biased region" description="Low complexity" evidence="1">
    <location>
        <begin position="11"/>
        <end position="25"/>
    </location>
</feature>
<dbReference type="EMBL" id="JAPFFL010000009">
    <property type="protein sequence ID" value="KAJ6703716.1"/>
    <property type="molecule type" value="Genomic_DNA"/>
</dbReference>
<sequence>MNPYTKRPSPEESSSSPDDLLPESSNNNDIQENDGIVINSDDNARSPTENSCSTENSLLLDSICNDEMLLNSLWMDEPPLADPSWNKIIPPAAEDTNNDMGYPSWEDNYTGLSDCQDFGVHDFGFDCFDTIELSALDILEMELNR</sequence>
<name>A0A9Q0QC89_SALVM</name>
<gene>
    <name evidence="2" type="ORF">OIU85_029628</name>
</gene>
<evidence type="ECO:0000313" key="2">
    <source>
        <dbReference type="EMBL" id="KAJ6703716.1"/>
    </source>
</evidence>
<dbReference type="AlphaFoldDB" id="A0A9Q0QC89"/>
<organism evidence="2 3">
    <name type="scientific">Salix viminalis</name>
    <name type="common">Common osier</name>
    <name type="synonym">Basket willow</name>
    <dbReference type="NCBI Taxonomy" id="40686"/>
    <lineage>
        <taxon>Eukaryota</taxon>
        <taxon>Viridiplantae</taxon>
        <taxon>Streptophyta</taxon>
        <taxon>Embryophyta</taxon>
        <taxon>Tracheophyta</taxon>
        <taxon>Spermatophyta</taxon>
        <taxon>Magnoliopsida</taxon>
        <taxon>eudicotyledons</taxon>
        <taxon>Gunneridae</taxon>
        <taxon>Pentapetalae</taxon>
        <taxon>rosids</taxon>
        <taxon>fabids</taxon>
        <taxon>Malpighiales</taxon>
        <taxon>Salicaceae</taxon>
        <taxon>Saliceae</taxon>
        <taxon>Salix</taxon>
    </lineage>
</organism>
<protein>
    <submittedName>
        <fullName evidence="2">TRANSCRIPTION FACTOR MYB8-RELATED-RELATED</fullName>
    </submittedName>
</protein>